<dbReference type="PANTHER" id="PTHR36439:SF1">
    <property type="entry name" value="DUF1697 DOMAIN-CONTAINING PROTEIN"/>
    <property type="match status" value="1"/>
</dbReference>
<keyword evidence="2" id="KW-1185">Reference proteome</keyword>
<dbReference type="SUPFAM" id="SSF160379">
    <property type="entry name" value="SP0830-like"/>
    <property type="match status" value="1"/>
</dbReference>
<accession>A0A967AVF1</accession>
<dbReference type="EMBL" id="VIKU02000004">
    <property type="protein sequence ID" value="NHF60667.1"/>
    <property type="molecule type" value="Genomic_DNA"/>
</dbReference>
<dbReference type="Proteomes" id="UP000707206">
    <property type="component" value="Unassembled WGS sequence"/>
</dbReference>
<dbReference type="AlphaFoldDB" id="A0A967AVF1"/>
<reference evidence="1" key="1">
    <citation type="submission" date="2019-07" db="EMBL/GenBank/DDBJ databases">
        <authorList>
            <person name="De-Chao Zhang Q."/>
        </authorList>
    </citation>
    <scope>NUCLEOTIDE SEQUENCE</scope>
    <source>
        <strain evidence="1">TP-CH-4</strain>
    </source>
</reference>
<dbReference type="InterPro" id="IPR012545">
    <property type="entry name" value="DUF1697"/>
</dbReference>
<organism evidence="1 2">
    <name type="scientific">Pelagihabitans pacificus</name>
    <dbReference type="NCBI Taxonomy" id="2696054"/>
    <lineage>
        <taxon>Bacteria</taxon>
        <taxon>Pseudomonadati</taxon>
        <taxon>Bacteroidota</taxon>
        <taxon>Flavobacteriia</taxon>
        <taxon>Flavobacteriales</taxon>
        <taxon>Flavobacteriaceae</taxon>
        <taxon>Pelagihabitans</taxon>
    </lineage>
</organism>
<evidence type="ECO:0000313" key="1">
    <source>
        <dbReference type="EMBL" id="NHF60667.1"/>
    </source>
</evidence>
<gene>
    <name evidence="1" type="ORF">FK220_015030</name>
</gene>
<dbReference type="PIRSF" id="PIRSF008502">
    <property type="entry name" value="UCP008502"/>
    <property type="match status" value="1"/>
</dbReference>
<proteinExistence type="predicted"/>
<comment type="caution">
    <text evidence="1">The sequence shown here is derived from an EMBL/GenBank/DDBJ whole genome shotgun (WGS) entry which is preliminary data.</text>
</comment>
<protein>
    <submittedName>
        <fullName evidence="1">DUF1697 domain-containing protein</fullName>
    </submittedName>
</protein>
<dbReference type="PANTHER" id="PTHR36439">
    <property type="entry name" value="BLL4334 PROTEIN"/>
    <property type="match status" value="1"/>
</dbReference>
<evidence type="ECO:0000313" key="2">
    <source>
        <dbReference type="Proteomes" id="UP000707206"/>
    </source>
</evidence>
<name>A0A967AVF1_9FLAO</name>
<dbReference type="Pfam" id="PF08002">
    <property type="entry name" value="DUF1697"/>
    <property type="match status" value="1"/>
</dbReference>
<dbReference type="RefSeq" id="WP_152575158.1">
    <property type="nucleotide sequence ID" value="NZ_VIKU02000004.1"/>
</dbReference>
<reference evidence="1" key="2">
    <citation type="submission" date="2020-03" db="EMBL/GenBank/DDBJ databases">
        <title>Flavobacteriaceae bacterium strain TP-CH-4, a member of the family Flavobacteriaceae isolated from a deep-sea seamount.</title>
        <authorList>
            <person name="Zhang D.-C."/>
        </authorList>
    </citation>
    <scope>NUCLEOTIDE SEQUENCE</scope>
    <source>
        <strain evidence="1">TP-CH-4</strain>
    </source>
</reference>
<dbReference type="Gene3D" id="3.30.70.1280">
    <property type="entry name" value="SP0830-like domains"/>
    <property type="match status" value="1"/>
</dbReference>
<sequence>MQETIKYIALLRGINVSGQKKIKMVDLREMMQQLGFDKVQTYIQSGNILFEAADPDPASVAEKIGTAITKTFGFDVPVLVKTRKDIEGIIDQNPFKNPEDLQANRIYYVLLKDVPEPALVEAFRQETYPNEKFFVSEECVYLCCLKGYGQAKLNNNLLERKLKIGATTRNHGTMMKLLEMSSSQQR</sequence>